<dbReference type="OrthoDB" id="9804072at2"/>
<keyword evidence="7" id="KW-1185">Reference proteome</keyword>
<dbReference type="PANTHER" id="PTHR10146:SF14">
    <property type="entry name" value="PYRIDOXAL PHOSPHATE HOMEOSTASIS PROTEIN"/>
    <property type="match status" value="1"/>
</dbReference>
<evidence type="ECO:0000313" key="7">
    <source>
        <dbReference type="Proteomes" id="UP000182498"/>
    </source>
</evidence>
<dbReference type="NCBIfam" id="TIGR00044">
    <property type="entry name" value="YggS family pyridoxal phosphate-dependent enzyme"/>
    <property type="match status" value="1"/>
</dbReference>
<dbReference type="PANTHER" id="PTHR10146">
    <property type="entry name" value="PROLINE SYNTHETASE CO-TRANSCRIBED BACTERIAL HOMOLOG PROTEIN"/>
    <property type="match status" value="1"/>
</dbReference>
<keyword evidence="1 2" id="KW-0663">Pyridoxal phosphate</keyword>
<protein>
    <recommendedName>
        <fullName evidence="2">Pyridoxal phosphate homeostasis protein</fullName>
        <shortName evidence="2">PLP homeostasis protein</shortName>
    </recommendedName>
</protein>
<feature type="domain" description="Alanine racemase N-terminal" evidence="5">
    <location>
        <begin position="23"/>
        <end position="255"/>
    </location>
</feature>
<name>A0A0X2NNQ8_9CORY</name>
<dbReference type="CDD" id="cd00635">
    <property type="entry name" value="PLPDE_III_YBL036c_like"/>
    <property type="match status" value="1"/>
</dbReference>
<evidence type="ECO:0000313" key="6">
    <source>
        <dbReference type="EMBL" id="CUU67123.1"/>
    </source>
</evidence>
<dbReference type="InterPro" id="IPR001608">
    <property type="entry name" value="Ala_racemase_N"/>
</dbReference>
<dbReference type="GO" id="GO:0030170">
    <property type="term" value="F:pyridoxal phosphate binding"/>
    <property type="evidence" value="ECO:0007669"/>
    <property type="project" value="UniProtKB-UniRule"/>
</dbReference>
<dbReference type="InterPro" id="IPR029066">
    <property type="entry name" value="PLP-binding_barrel"/>
</dbReference>
<dbReference type="SUPFAM" id="SSF51419">
    <property type="entry name" value="PLP-binding barrel"/>
    <property type="match status" value="1"/>
</dbReference>
<evidence type="ECO:0000259" key="5">
    <source>
        <dbReference type="Pfam" id="PF01168"/>
    </source>
</evidence>
<comment type="function">
    <text evidence="2">Pyridoxal 5'-phosphate (PLP)-binding protein, which is involved in PLP homeostasis.</text>
</comment>
<sequence>MTESDLSPEPCTETAADFRARWDAVRARVDEAARAAGRDPAEVRLLPVSKTVPVERLRPAVDAGMTELAENKPQEIGRKAVEMADLPVRWVAIGHLQTNKAKIVAEHAAEFQALDSVRLAEALQRRLEALDETADGPADGPARTLDVLVQVNTSGEDTKTGASPEEVDAILEAAARCDRLRVRGFMTVAVHSEDEAEVRACFAQLRGILERARERAVVDPVLLTELSMGMSGDFPLAIAEGATCVRVGTALFGARDYT</sequence>
<dbReference type="Proteomes" id="UP000182498">
    <property type="component" value="Unassembled WGS sequence"/>
</dbReference>
<evidence type="ECO:0000256" key="2">
    <source>
        <dbReference type="HAMAP-Rule" id="MF_02087"/>
    </source>
</evidence>
<evidence type="ECO:0000256" key="3">
    <source>
        <dbReference type="PIRSR" id="PIRSR004848-1"/>
    </source>
</evidence>
<feature type="modified residue" description="N6-(pyridoxal phosphate)lysine" evidence="2 3">
    <location>
        <position position="50"/>
    </location>
</feature>
<dbReference type="EMBL" id="FAUH01000018">
    <property type="protein sequence ID" value="CUU67123.1"/>
    <property type="molecule type" value="Genomic_DNA"/>
</dbReference>
<dbReference type="PIRSF" id="PIRSF004848">
    <property type="entry name" value="YBL036c_PLPDEIII"/>
    <property type="match status" value="1"/>
</dbReference>
<proteinExistence type="inferred from homology"/>
<dbReference type="OMA" id="DWFHTVD"/>
<dbReference type="HAMAP" id="MF_02087">
    <property type="entry name" value="PLP_homeostasis"/>
    <property type="match status" value="1"/>
</dbReference>
<organism evidence="6 7">
    <name type="scientific">Corynebacterium variabile</name>
    <dbReference type="NCBI Taxonomy" id="1727"/>
    <lineage>
        <taxon>Bacteria</taxon>
        <taxon>Bacillati</taxon>
        <taxon>Actinomycetota</taxon>
        <taxon>Actinomycetes</taxon>
        <taxon>Mycobacteriales</taxon>
        <taxon>Corynebacteriaceae</taxon>
        <taxon>Corynebacterium</taxon>
    </lineage>
</organism>
<reference evidence="7" key="1">
    <citation type="submission" date="2015-11" db="EMBL/GenBank/DDBJ databases">
        <authorList>
            <person name="Dugat-Bony E."/>
        </authorList>
    </citation>
    <scope>NUCLEOTIDE SEQUENCE [LARGE SCALE GENOMIC DNA]</scope>
    <source>
        <strain evidence="7">Mu292</strain>
    </source>
</reference>
<comment type="cofactor">
    <cofactor evidence="3">
        <name>pyridoxal 5'-phosphate</name>
        <dbReference type="ChEBI" id="CHEBI:597326"/>
    </cofactor>
</comment>
<accession>A0A0X2NNQ8</accession>
<dbReference type="RefSeq" id="WP_014009131.1">
    <property type="nucleotide sequence ID" value="NZ_DAMCEZ010000005.1"/>
</dbReference>
<evidence type="ECO:0000256" key="4">
    <source>
        <dbReference type="RuleBase" id="RU004514"/>
    </source>
</evidence>
<dbReference type="Pfam" id="PF01168">
    <property type="entry name" value="Ala_racemase_N"/>
    <property type="match status" value="1"/>
</dbReference>
<gene>
    <name evidence="6" type="ORF">CVAR292_02477</name>
</gene>
<dbReference type="AlphaFoldDB" id="A0A0X2NNQ8"/>
<evidence type="ECO:0000256" key="1">
    <source>
        <dbReference type="ARBA" id="ARBA00022898"/>
    </source>
</evidence>
<comment type="similarity">
    <text evidence="2 4">Belongs to the pyridoxal phosphate-binding protein YggS/PROSC family.</text>
</comment>
<dbReference type="InterPro" id="IPR011078">
    <property type="entry name" value="PyrdxlP_homeostasis"/>
</dbReference>
<dbReference type="Gene3D" id="3.20.20.10">
    <property type="entry name" value="Alanine racemase"/>
    <property type="match status" value="1"/>
</dbReference>